<organism evidence="2 3">
    <name type="scientific">Lates calcarifer</name>
    <name type="common">Barramundi</name>
    <name type="synonym">Holocentrus calcarifer</name>
    <dbReference type="NCBI Taxonomy" id="8187"/>
    <lineage>
        <taxon>Eukaryota</taxon>
        <taxon>Metazoa</taxon>
        <taxon>Chordata</taxon>
        <taxon>Craniata</taxon>
        <taxon>Vertebrata</taxon>
        <taxon>Euteleostomi</taxon>
        <taxon>Actinopterygii</taxon>
        <taxon>Neopterygii</taxon>
        <taxon>Teleostei</taxon>
        <taxon>Neoteleostei</taxon>
        <taxon>Acanthomorphata</taxon>
        <taxon>Carangaria</taxon>
        <taxon>Carangaria incertae sedis</taxon>
        <taxon>Centropomidae</taxon>
        <taxon>Lates</taxon>
    </lineage>
</organism>
<evidence type="ECO:0000256" key="1">
    <source>
        <dbReference type="SAM" id="MobiDB-lite"/>
    </source>
</evidence>
<proteinExistence type="predicted"/>
<dbReference type="KEGG" id="lcf:108875821"/>
<dbReference type="Proteomes" id="UP000694890">
    <property type="component" value="Linkage group LG5"/>
</dbReference>
<feature type="region of interest" description="Disordered" evidence="1">
    <location>
        <begin position="1"/>
        <end position="58"/>
    </location>
</feature>
<evidence type="ECO:0000313" key="3">
    <source>
        <dbReference type="RefSeq" id="XP_050926238.1"/>
    </source>
</evidence>
<dbReference type="AlphaFoldDB" id="A0AAJ8B6I7"/>
<dbReference type="RefSeq" id="XP_050926238.1">
    <property type="nucleotide sequence ID" value="XM_051070281.1"/>
</dbReference>
<gene>
    <name evidence="3" type="primary">LOC108875821</name>
</gene>
<feature type="compositionally biased region" description="Acidic residues" evidence="1">
    <location>
        <begin position="17"/>
        <end position="26"/>
    </location>
</feature>
<protein>
    <submittedName>
        <fullName evidence="3">Uncharacterized protein LOC108875821</fullName>
    </submittedName>
</protein>
<evidence type="ECO:0000313" key="2">
    <source>
        <dbReference type="Proteomes" id="UP000694890"/>
    </source>
</evidence>
<reference evidence="3" key="1">
    <citation type="submission" date="2025-08" db="UniProtKB">
        <authorList>
            <consortium name="RefSeq"/>
        </authorList>
    </citation>
    <scope>IDENTIFICATION</scope>
    <source>
        <tissue evidence="3">Brain</tissue>
    </source>
</reference>
<dbReference type="GeneID" id="108875821"/>
<accession>A0AAJ8B6I7</accession>
<sequence>MQLEREWKRSPSVMNMEDLEEPELDVEEHSTKRPHKESAGSLSKMRQKPDNSGTEPELYGAESSCFLPVYPVSVPHYRLGERGGGEEVREQLRSHHHLSTFVLLPGKSQLHTRHGTLLDPYPGVLAALMGILSVLQLTYTSWGSPCP</sequence>
<name>A0AAJ8B6I7_LATCA</name>